<feature type="transmembrane region" description="Helical" evidence="7">
    <location>
        <begin position="174"/>
        <end position="195"/>
    </location>
</feature>
<comment type="caution">
    <text evidence="9">The sequence shown here is derived from an EMBL/GenBank/DDBJ whole genome shotgun (WGS) entry which is preliminary data.</text>
</comment>
<dbReference type="PANTHER" id="PTHR42718:SF46">
    <property type="entry name" value="BLR6921 PROTEIN"/>
    <property type="match status" value="1"/>
</dbReference>
<dbReference type="GO" id="GO:0005886">
    <property type="term" value="C:plasma membrane"/>
    <property type="evidence" value="ECO:0007669"/>
    <property type="project" value="UniProtKB-SubCell"/>
</dbReference>
<evidence type="ECO:0000259" key="8">
    <source>
        <dbReference type="PROSITE" id="PS50850"/>
    </source>
</evidence>
<dbReference type="SUPFAM" id="SSF103473">
    <property type="entry name" value="MFS general substrate transporter"/>
    <property type="match status" value="1"/>
</dbReference>
<keyword evidence="2" id="KW-0813">Transport</keyword>
<evidence type="ECO:0000313" key="9">
    <source>
        <dbReference type="EMBL" id="MBB5562849.1"/>
    </source>
</evidence>
<feature type="transmembrane region" description="Helical" evidence="7">
    <location>
        <begin position="230"/>
        <end position="251"/>
    </location>
</feature>
<sequence>MSLTYTAPISQDGLASPRRYLAVAFLLLAIVVVVLDGAIANVALPSIALSLQAQADSTVWVVSAYQLAVLVAILPCGALGEIYGARRVFLIGVALFTAASAACALAGDLPVLILARFAQGLGAGAIMALAMMNLRQALPQHMLGPIIGINAMIIAISSAAGPGIAGAILSVASWPWLFAVNIPLGLVVLFGGGLLGHVDGARRKLNAKVLLANTAMFILFFSGADRIATAPISGAALIVASLACLFGLLRLERNSDVPLIPTDLLAAPAFRVSVIASVFCFCGQMLGTIALPFYLQHRLHMTPVLAGLYMMAWPAATAVIAPVSGRMANRVKTAWLCSIGGGLMALGLLVAGLTPPDPRGIAFLVGAVIAGLGFGLFQTPNNRILLLSAPKARSGAAGAMQGTARLLGQTLGGISMSIIFATLPLATALNFAVAISGGCAAMASMVSLSRARYEVVGKSGAT</sequence>
<comment type="subcellular location">
    <subcellularLocation>
        <location evidence="1">Cell membrane</location>
        <topology evidence="1">Multi-pass membrane protein</topology>
    </subcellularLocation>
</comment>
<dbReference type="CDD" id="cd17321">
    <property type="entry name" value="MFS_MMR_MDR_like"/>
    <property type="match status" value="1"/>
</dbReference>
<proteinExistence type="predicted"/>
<name>A0A7W8XHC0_9HYPH</name>
<feature type="transmembrane region" description="Helical" evidence="7">
    <location>
        <begin position="64"/>
        <end position="83"/>
    </location>
</feature>
<evidence type="ECO:0000256" key="7">
    <source>
        <dbReference type="SAM" id="Phobius"/>
    </source>
</evidence>
<dbReference type="PROSITE" id="PS50850">
    <property type="entry name" value="MFS"/>
    <property type="match status" value="1"/>
</dbReference>
<evidence type="ECO:0000256" key="2">
    <source>
        <dbReference type="ARBA" id="ARBA00022448"/>
    </source>
</evidence>
<reference evidence="9 10" key="1">
    <citation type="submission" date="2020-08" db="EMBL/GenBank/DDBJ databases">
        <title>Genomic Encyclopedia of Type Strains, Phase IV (KMG-V): Genome sequencing to study the core and pangenomes of soil and plant-associated prokaryotes.</title>
        <authorList>
            <person name="Whitman W."/>
        </authorList>
    </citation>
    <scope>NUCLEOTIDE SEQUENCE [LARGE SCALE GENOMIC DNA]</scope>
    <source>
        <strain evidence="9 10">SEMIA 4034</strain>
    </source>
</reference>
<evidence type="ECO:0000256" key="3">
    <source>
        <dbReference type="ARBA" id="ARBA00022475"/>
    </source>
</evidence>
<dbReference type="InterPro" id="IPR011701">
    <property type="entry name" value="MFS"/>
</dbReference>
<accession>A0A7W8XHC0</accession>
<feature type="transmembrane region" description="Helical" evidence="7">
    <location>
        <begin position="301"/>
        <end position="321"/>
    </location>
</feature>
<dbReference type="Gene3D" id="1.20.1250.20">
    <property type="entry name" value="MFS general substrate transporter like domains"/>
    <property type="match status" value="1"/>
</dbReference>
<feature type="transmembrane region" description="Helical" evidence="7">
    <location>
        <begin position="207"/>
        <end position="224"/>
    </location>
</feature>
<dbReference type="Gene3D" id="1.20.1720.10">
    <property type="entry name" value="Multidrug resistance protein D"/>
    <property type="match status" value="1"/>
</dbReference>
<dbReference type="AlphaFoldDB" id="A0A7W8XHC0"/>
<keyword evidence="3" id="KW-1003">Cell membrane</keyword>
<dbReference type="Proteomes" id="UP000528824">
    <property type="component" value="Unassembled WGS sequence"/>
</dbReference>
<feature type="transmembrane region" description="Helical" evidence="7">
    <location>
        <begin position="113"/>
        <end position="134"/>
    </location>
</feature>
<feature type="transmembrane region" description="Helical" evidence="7">
    <location>
        <begin position="333"/>
        <end position="354"/>
    </location>
</feature>
<dbReference type="PRINTS" id="PR01036">
    <property type="entry name" value="TCRTETB"/>
</dbReference>
<dbReference type="Pfam" id="PF07690">
    <property type="entry name" value="MFS_1"/>
    <property type="match status" value="1"/>
</dbReference>
<protein>
    <submittedName>
        <fullName evidence="9">DHA2 family multidrug resistance protein-like MFS transporter</fullName>
    </submittedName>
</protein>
<dbReference type="EMBL" id="JACHBC010000010">
    <property type="protein sequence ID" value="MBB5562849.1"/>
    <property type="molecule type" value="Genomic_DNA"/>
</dbReference>
<feature type="domain" description="Major facilitator superfamily (MFS) profile" evidence="8">
    <location>
        <begin position="22"/>
        <end position="455"/>
    </location>
</feature>
<dbReference type="InterPro" id="IPR036259">
    <property type="entry name" value="MFS_trans_sf"/>
</dbReference>
<feature type="transmembrane region" description="Helical" evidence="7">
    <location>
        <begin position="88"/>
        <end position="107"/>
    </location>
</feature>
<gene>
    <name evidence="9" type="ORF">GGI59_004539</name>
</gene>
<feature type="transmembrane region" description="Helical" evidence="7">
    <location>
        <begin position="146"/>
        <end position="168"/>
    </location>
</feature>
<evidence type="ECO:0000256" key="1">
    <source>
        <dbReference type="ARBA" id="ARBA00004651"/>
    </source>
</evidence>
<dbReference type="GO" id="GO:0022857">
    <property type="term" value="F:transmembrane transporter activity"/>
    <property type="evidence" value="ECO:0007669"/>
    <property type="project" value="InterPro"/>
</dbReference>
<keyword evidence="4 7" id="KW-0812">Transmembrane</keyword>
<keyword evidence="10" id="KW-1185">Reference proteome</keyword>
<dbReference type="PANTHER" id="PTHR42718">
    <property type="entry name" value="MAJOR FACILITATOR SUPERFAMILY MULTIDRUG TRANSPORTER MFSC"/>
    <property type="match status" value="1"/>
</dbReference>
<evidence type="ECO:0000256" key="6">
    <source>
        <dbReference type="ARBA" id="ARBA00023136"/>
    </source>
</evidence>
<feature type="transmembrane region" description="Helical" evidence="7">
    <location>
        <begin position="20"/>
        <end position="44"/>
    </location>
</feature>
<dbReference type="RefSeq" id="WP_183918785.1">
    <property type="nucleotide sequence ID" value="NZ_JACHBB010000009.1"/>
</dbReference>
<keyword evidence="5 7" id="KW-1133">Transmembrane helix</keyword>
<feature type="transmembrane region" description="Helical" evidence="7">
    <location>
        <begin position="272"/>
        <end position="295"/>
    </location>
</feature>
<evidence type="ECO:0000256" key="4">
    <source>
        <dbReference type="ARBA" id="ARBA00022692"/>
    </source>
</evidence>
<evidence type="ECO:0000256" key="5">
    <source>
        <dbReference type="ARBA" id="ARBA00022989"/>
    </source>
</evidence>
<feature type="transmembrane region" description="Helical" evidence="7">
    <location>
        <begin position="360"/>
        <end position="377"/>
    </location>
</feature>
<evidence type="ECO:0000313" key="10">
    <source>
        <dbReference type="Proteomes" id="UP000528824"/>
    </source>
</evidence>
<keyword evidence="6 7" id="KW-0472">Membrane</keyword>
<organism evidence="9 10">
    <name type="scientific">Rhizobium lentis</name>
    <dbReference type="NCBI Taxonomy" id="1138194"/>
    <lineage>
        <taxon>Bacteria</taxon>
        <taxon>Pseudomonadati</taxon>
        <taxon>Pseudomonadota</taxon>
        <taxon>Alphaproteobacteria</taxon>
        <taxon>Hyphomicrobiales</taxon>
        <taxon>Rhizobiaceae</taxon>
        <taxon>Rhizobium/Agrobacterium group</taxon>
        <taxon>Rhizobium</taxon>
    </lineage>
</organism>
<dbReference type="InterPro" id="IPR020846">
    <property type="entry name" value="MFS_dom"/>
</dbReference>